<reference evidence="3 4" key="1">
    <citation type="submission" date="2013-01" db="EMBL/GenBank/DDBJ databases">
        <title>Whole genome shotgun sequence of Gordonia soli NBRC 108243.</title>
        <authorList>
            <person name="Isaki-Nakamura S."/>
            <person name="Hosoyama A."/>
            <person name="Tsuchikane K."/>
            <person name="Ando Y."/>
            <person name="Baba S."/>
            <person name="Ohji S."/>
            <person name="Hamada M."/>
            <person name="Tamura T."/>
            <person name="Yamazoe A."/>
            <person name="Yamazaki S."/>
            <person name="Fujita N."/>
        </authorList>
    </citation>
    <scope>NUCLEOTIDE SEQUENCE [LARGE SCALE GENOMIC DNA]</scope>
    <source>
        <strain evidence="3 4">NBRC 108243</strain>
    </source>
</reference>
<sequence length="245" mass="24859">MTQHIASQTGTTAPESDATGGRSATGSARRTGAPTWATIRRLSGTALTLGGIACIAGGSLHPIIAGESHSVAALHGAGAPWAQALLAVGTTLLLLGLPGMYAWLAPRIGVVGFVGVIAYAVGNLVTATGHLIVELFVAYPFAHDPATAHLIADDDSMLGTTGFAALNTVGGLVMLAGMAMLGASLIRNRAVPLWIGVLTLVGMIGFFLPIPAIAGMSGFIYEAPRGIAVAAIGVLMLRDWRAATR</sequence>
<feature type="transmembrane region" description="Helical" evidence="2">
    <location>
        <begin position="84"/>
        <end position="104"/>
    </location>
</feature>
<feature type="transmembrane region" description="Helical" evidence="2">
    <location>
        <begin position="162"/>
        <end position="186"/>
    </location>
</feature>
<dbReference type="eggNOG" id="ENOG5034A9Y">
    <property type="taxonomic scope" value="Bacteria"/>
</dbReference>
<evidence type="ECO:0008006" key="5">
    <source>
        <dbReference type="Google" id="ProtNLM"/>
    </source>
</evidence>
<organism evidence="3 4">
    <name type="scientific">Gordonia soli NBRC 108243</name>
    <dbReference type="NCBI Taxonomy" id="1223545"/>
    <lineage>
        <taxon>Bacteria</taxon>
        <taxon>Bacillati</taxon>
        <taxon>Actinomycetota</taxon>
        <taxon>Actinomycetes</taxon>
        <taxon>Mycobacteriales</taxon>
        <taxon>Gordoniaceae</taxon>
        <taxon>Gordonia</taxon>
    </lineage>
</organism>
<evidence type="ECO:0000256" key="1">
    <source>
        <dbReference type="SAM" id="MobiDB-lite"/>
    </source>
</evidence>
<protein>
    <recommendedName>
        <fullName evidence="5">DUF4386 family protein</fullName>
    </recommendedName>
</protein>
<evidence type="ECO:0000313" key="4">
    <source>
        <dbReference type="Proteomes" id="UP000011666"/>
    </source>
</evidence>
<keyword evidence="2" id="KW-1133">Transmembrane helix</keyword>
<dbReference type="RefSeq" id="WP_007616734.1">
    <property type="nucleotide sequence ID" value="NZ_BANX01000002.1"/>
</dbReference>
<dbReference type="AlphaFoldDB" id="M0QGF4"/>
<feature type="transmembrane region" description="Helical" evidence="2">
    <location>
        <begin position="219"/>
        <end position="237"/>
    </location>
</feature>
<dbReference type="EMBL" id="BANX01000002">
    <property type="protein sequence ID" value="GAC66477.1"/>
    <property type="molecule type" value="Genomic_DNA"/>
</dbReference>
<keyword evidence="2" id="KW-0812">Transmembrane</keyword>
<gene>
    <name evidence="3" type="ORF">GS4_02_01880</name>
</gene>
<comment type="caution">
    <text evidence="3">The sequence shown here is derived from an EMBL/GenBank/DDBJ whole genome shotgun (WGS) entry which is preliminary data.</text>
</comment>
<feature type="region of interest" description="Disordered" evidence="1">
    <location>
        <begin position="1"/>
        <end position="32"/>
    </location>
</feature>
<feature type="transmembrane region" description="Helical" evidence="2">
    <location>
        <begin position="116"/>
        <end position="142"/>
    </location>
</feature>
<name>M0QGF4_9ACTN</name>
<feature type="transmembrane region" description="Helical" evidence="2">
    <location>
        <begin position="46"/>
        <end position="64"/>
    </location>
</feature>
<keyword evidence="2" id="KW-0472">Membrane</keyword>
<accession>M0QGF4</accession>
<evidence type="ECO:0000256" key="2">
    <source>
        <dbReference type="SAM" id="Phobius"/>
    </source>
</evidence>
<evidence type="ECO:0000313" key="3">
    <source>
        <dbReference type="EMBL" id="GAC66477.1"/>
    </source>
</evidence>
<feature type="transmembrane region" description="Helical" evidence="2">
    <location>
        <begin position="193"/>
        <end position="213"/>
    </location>
</feature>
<keyword evidence="4" id="KW-1185">Reference proteome</keyword>
<proteinExistence type="predicted"/>
<feature type="compositionally biased region" description="Polar residues" evidence="1">
    <location>
        <begin position="1"/>
        <end position="14"/>
    </location>
</feature>
<dbReference type="Proteomes" id="UP000011666">
    <property type="component" value="Unassembled WGS sequence"/>
</dbReference>